<accession>A0A7Z6ZUV7</accession>
<feature type="chain" id="PRO_5031066897" description="DUF6701 domain-containing protein" evidence="1">
    <location>
        <begin position="20"/>
        <end position="987"/>
    </location>
</feature>
<dbReference type="AlphaFoldDB" id="A0A7Z6ZUV7"/>
<keyword evidence="4" id="KW-1185">Reference proteome</keyword>
<evidence type="ECO:0000259" key="2">
    <source>
        <dbReference type="Pfam" id="PF20419"/>
    </source>
</evidence>
<dbReference type="RefSeq" id="WP_169930554.1">
    <property type="nucleotide sequence ID" value="NZ_PIPR01000001.1"/>
</dbReference>
<dbReference type="Pfam" id="PF20419">
    <property type="entry name" value="DUF6701"/>
    <property type="match status" value="1"/>
</dbReference>
<evidence type="ECO:0000313" key="3">
    <source>
        <dbReference type="EMBL" id="RUO41824.1"/>
    </source>
</evidence>
<evidence type="ECO:0000313" key="4">
    <source>
        <dbReference type="Proteomes" id="UP000287766"/>
    </source>
</evidence>
<evidence type="ECO:0000256" key="1">
    <source>
        <dbReference type="SAM" id="SignalP"/>
    </source>
</evidence>
<dbReference type="EMBL" id="PIPR01000001">
    <property type="protein sequence ID" value="RUO41824.1"/>
    <property type="molecule type" value="Genomic_DNA"/>
</dbReference>
<proteinExistence type="predicted"/>
<name>A0A7Z6ZUV7_9GAMM</name>
<comment type="caution">
    <text evidence="3">The sequence shown here is derived from an EMBL/GenBank/DDBJ whole genome shotgun (WGS) entry which is preliminary data.</text>
</comment>
<sequence>MRMTKWLALIALLPAMAWADTYIIPDDVGTGGGQNPVRNCSVPGTTQTINSITYLDVICTGNISLINGNNNFIEFSEPVYWTITGNLDLRGTDINVGGNALDVIVDVQGDLLSGNNGNQVNAQINVTGSILAENNTNFTGNLNITGNVTIGNGSSIEGNVNVTGNLETGENVTIIGNIQAEDITLGQNNDVTGDITGDDIIISGGNSTVTGTVTGTGNVVNEGTVDGDLIVNCDDSEGETVVNNGQITGNVNSGCITDNNGDVDGYVNAPDGSDYGNPGGGACDFGVNEEDPCADPSGDVDHFEIVHDGEGLTCLAETITLRPCIDAACSANVAATGTYTLTATDGVNTFTATGSFPSGAATVELAVSVAGPYTLSLQTSESFVTPNQCDLAGVDNCAINFVDTGFLLSAPTAAQAGVSFNLTVEAIRTDNNTGACVAALDGAQDIELAMTCTNPLTCLQNATTGVTTIPTAPTFATVSTTFTGGIATLPVEYPDVGAIDFTARKTVATAAELTGSLATDVIVRPFAFVISTEAAADVSGFSADYSLAPKYKMAGETFPIAVTAVNAQGATTPNYGNESPQQRPQLAGTPNYVAPTGAGGAVTLDDNLAFDGSSTGTYSSATARYSDIGVVEFVATHTGGAYLGTADVTGTSVPMGRFYPAYFTASEVVQPTFLPAQDDFTYVGQPLELSGNFPQLILAPKSVQGAPVTNYRDDFFKYSPDWSARSYTHSTSCDAQGPFALAGFGASSATINSGTDTDVNGEFTVSLTTEAGLAYVQDPATYIAPFQACAELTLPAATLTDSDDVCVKTNAAGTCLSYVFTPLQGTELLDGRLRLLPSYGPANDTLELDFTIEYFDGAGFVNNIRDDSTLYSDVWMQPEATRFQNFVSDESLTAADLEAQALVATAMNDGTATTAEPLLLGQTAVEGLSGTFDWILNLNDIGLPWLQFNWDDDCSPALSPELNPCAPIEFGVFRGNDRIIYQRELGW</sequence>
<dbReference type="Proteomes" id="UP000287766">
    <property type="component" value="Unassembled WGS sequence"/>
</dbReference>
<organism evidence="3 4">
    <name type="scientific">Pseudidiomarina aestuarii</name>
    <dbReference type="NCBI Taxonomy" id="624146"/>
    <lineage>
        <taxon>Bacteria</taxon>
        <taxon>Pseudomonadati</taxon>
        <taxon>Pseudomonadota</taxon>
        <taxon>Gammaproteobacteria</taxon>
        <taxon>Alteromonadales</taxon>
        <taxon>Idiomarinaceae</taxon>
        <taxon>Pseudidiomarina</taxon>
    </lineage>
</organism>
<reference evidence="4" key="1">
    <citation type="journal article" date="2018" name="Front. Microbiol.">
        <title>Genome-Based Analysis Reveals the Taxonomy and Diversity of the Family Idiomarinaceae.</title>
        <authorList>
            <person name="Liu Y."/>
            <person name="Lai Q."/>
            <person name="Shao Z."/>
        </authorList>
    </citation>
    <scope>NUCLEOTIDE SEQUENCE [LARGE SCALE GENOMIC DNA]</scope>
    <source>
        <strain evidence="4">KYW314</strain>
    </source>
</reference>
<feature type="signal peptide" evidence="1">
    <location>
        <begin position="1"/>
        <end position="19"/>
    </location>
</feature>
<feature type="domain" description="DUF6701" evidence="2">
    <location>
        <begin position="387"/>
        <end position="984"/>
    </location>
</feature>
<gene>
    <name evidence="3" type="ORF">CWE22_06635</name>
</gene>
<protein>
    <recommendedName>
        <fullName evidence="2">DUF6701 domain-containing protein</fullName>
    </recommendedName>
</protein>
<keyword evidence="1" id="KW-0732">Signal</keyword>
<dbReference type="InterPro" id="IPR046524">
    <property type="entry name" value="DUF6701"/>
</dbReference>